<dbReference type="Proteomes" id="UP000299102">
    <property type="component" value="Unassembled WGS sequence"/>
</dbReference>
<evidence type="ECO:0000313" key="3">
    <source>
        <dbReference type="Proteomes" id="UP000299102"/>
    </source>
</evidence>
<reference evidence="2 3" key="1">
    <citation type="journal article" date="2019" name="Commun. Biol.">
        <title>The bagworm genome reveals a unique fibroin gene that provides high tensile strength.</title>
        <authorList>
            <person name="Kono N."/>
            <person name="Nakamura H."/>
            <person name="Ohtoshi R."/>
            <person name="Tomita M."/>
            <person name="Numata K."/>
            <person name="Arakawa K."/>
        </authorList>
    </citation>
    <scope>NUCLEOTIDE SEQUENCE [LARGE SCALE GENOMIC DNA]</scope>
</reference>
<comment type="caution">
    <text evidence="2">The sequence shown here is derived from an EMBL/GenBank/DDBJ whole genome shotgun (WGS) entry which is preliminary data.</text>
</comment>
<feature type="region of interest" description="Disordered" evidence="1">
    <location>
        <begin position="97"/>
        <end position="121"/>
    </location>
</feature>
<keyword evidence="3" id="KW-1185">Reference proteome</keyword>
<dbReference type="EMBL" id="BGZK01000765">
    <property type="protein sequence ID" value="GBP59584.1"/>
    <property type="molecule type" value="Genomic_DNA"/>
</dbReference>
<proteinExistence type="predicted"/>
<organism evidence="2 3">
    <name type="scientific">Eumeta variegata</name>
    <name type="common">Bagworm moth</name>
    <name type="synonym">Eumeta japonica</name>
    <dbReference type="NCBI Taxonomy" id="151549"/>
    <lineage>
        <taxon>Eukaryota</taxon>
        <taxon>Metazoa</taxon>
        <taxon>Ecdysozoa</taxon>
        <taxon>Arthropoda</taxon>
        <taxon>Hexapoda</taxon>
        <taxon>Insecta</taxon>
        <taxon>Pterygota</taxon>
        <taxon>Neoptera</taxon>
        <taxon>Endopterygota</taxon>
        <taxon>Lepidoptera</taxon>
        <taxon>Glossata</taxon>
        <taxon>Ditrysia</taxon>
        <taxon>Tineoidea</taxon>
        <taxon>Psychidae</taxon>
        <taxon>Oiketicinae</taxon>
        <taxon>Eumeta</taxon>
    </lineage>
</organism>
<gene>
    <name evidence="2" type="ORF">EVAR_44799_1</name>
</gene>
<sequence length="121" mass="13378">MHPWFELGIFCTEAYVIAATLRQLKSPWRNIYIHLTAVRNSPYAAVKCQVNSAPAPARPAACATMFGGLSRAGRGSTLVDFSALSARGRRAKVIKRRRSSIMPSVGPANNWSGPRRRPRRL</sequence>
<evidence type="ECO:0000256" key="1">
    <source>
        <dbReference type="SAM" id="MobiDB-lite"/>
    </source>
</evidence>
<name>A0A4C1XB11_EUMVA</name>
<protein>
    <submittedName>
        <fullName evidence="2">Uncharacterized protein</fullName>
    </submittedName>
</protein>
<evidence type="ECO:0000313" key="2">
    <source>
        <dbReference type="EMBL" id="GBP59584.1"/>
    </source>
</evidence>
<accession>A0A4C1XB11</accession>
<dbReference type="AlphaFoldDB" id="A0A4C1XB11"/>